<dbReference type="SUPFAM" id="SSF52777">
    <property type="entry name" value="CoA-dependent acyltransferases"/>
    <property type="match status" value="2"/>
</dbReference>
<proteinExistence type="predicted"/>
<evidence type="ECO:0000259" key="1">
    <source>
        <dbReference type="Pfam" id="PF00668"/>
    </source>
</evidence>
<protein>
    <submittedName>
        <fullName evidence="2">Condensation domain-containing protein</fullName>
    </submittedName>
</protein>
<sequence>MEGPIDVDAFGYHTSVSVREGMYLQLWFEDTDEGPVGIYDPAFHYWPDVIDLRNEDDRRCTAEDMMREDYSRPVDPLVDRTARGCLFVLSDSKFLIYNRAHHMLTDGVGGKDRMVEALATYTAGVRGEPPSPPNSVDPRVDRTARGFLFLMSDGKFLVYIRAHHLLTDGMGGKDRMVKALAAYTAGVRVEPPPPPNPVDLDLPAREDAEYRASRRFEIDLAHWREAMAGVGIAKTLAHREGPPEAIGRQESAAIPDAAIAAACAAAEHNSTILPTVIAAAFGAYLSRVTDGDEVIFQFTVAAPTTKDPRSKPLPVANTVSLRTRVPSHSTVAMSLKTTQSALMRTLRHERFRGEDICADVVAPKTSGRTPRTSAQERAGRILNLMPFERTFPCGEATATFQTVGVAECLGWPRSGRLTSSNEEAPGYLRIVAINSRRCRSPFASRSKSR</sequence>
<dbReference type="Gene3D" id="3.30.559.10">
    <property type="entry name" value="Chloramphenicol acetyltransferase-like domain"/>
    <property type="match status" value="2"/>
</dbReference>
<dbReference type="Gene3D" id="3.30.559.30">
    <property type="entry name" value="Nonribosomal peptide synthetase, condensation domain"/>
    <property type="match status" value="1"/>
</dbReference>
<dbReference type="InterPro" id="IPR023213">
    <property type="entry name" value="CAT-like_dom_sf"/>
</dbReference>
<organism evidence="2 3">
    <name type="scientific">Gordonia tangerina</name>
    <dbReference type="NCBI Taxonomy" id="2911060"/>
    <lineage>
        <taxon>Bacteria</taxon>
        <taxon>Bacillati</taxon>
        <taxon>Actinomycetota</taxon>
        <taxon>Actinomycetes</taxon>
        <taxon>Mycobacteriales</taxon>
        <taxon>Gordoniaceae</taxon>
        <taxon>Gordonia</taxon>
    </lineage>
</organism>
<evidence type="ECO:0000313" key="3">
    <source>
        <dbReference type="Proteomes" id="UP001108089"/>
    </source>
</evidence>
<feature type="domain" description="Condensation" evidence="1">
    <location>
        <begin position="148"/>
        <end position="369"/>
    </location>
</feature>
<comment type="caution">
    <text evidence="2">The sequence shown here is derived from an EMBL/GenBank/DDBJ whole genome shotgun (WGS) entry which is preliminary data.</text>
</comment>
<evidence type="ECO:0000313" key="2">
    <source>
        <dbReference type="EMBL" id="MCF3940188.1"/>
    </source>
</evidence>
<dbReference type="Pfam" id="PF00668">
    <property type="entry name" value="Condensation"/>
    <property type="match status" value="1"/>
</dbReference>
<name>A0ABS9DQU7_9ACTN</name>
<dbReference type="Proteomes" id="UP001108089">
    <property type="component" value="Unassembled WGS sequence"/>
</dbReference>
<dbReference type="InterPro" id="IPR001242">
    <property type="entry name" value="Condensation_dom"/>
</dbReference>
<gene>
    <name evidence="2" type="ORF">L1892_17580</name>
</gene>
<dbReference type="RefSeq" id="WP_235724939.1">
    <property type="nucleotide sequence ID" value="NZ_JAKGCU010000018.1"/>
</dbReference>
<dbReference type="EMBL" id="JAKGCU010000018">
    <property type="protein sequence ID" value="MCF3940188.1"/>
    <property type="molecule type" value="Genomic_DNA"/>
</dbReference>
<reference evidence="2" key="1">
    <citation type="submission" date="2022-01" db="EMBL/GenBank/DDBJ databases">
        <title>Gordonia xiamenensis sp. nov., isolated from surface seawater in Xiamen.</title>
        <authorList>
            <person name="He Y.F."/>
        </authorList>
    </citation>
    <scope>NUCLEOTIDE SEQUENCE</scope>
    <source>
        <strain evidence="2">GW1C4-4</strain>
    </source>
</reference>
<accession>A0ABS9DQU7</accession>
<keyword evidence="3" id="KW-1185">Reference proteome</keyword>